<dbReference type="SUPFAM" id="SSF53448">
    <property type="entry name" value="Nucleotide-diphospho-sugar transferases"/>
    <property type="match status" value="1"/>
</dbReference>
<evidence type="ECO:0000313" key="1">
    <source>
        <dbReference type="EMBL" id="QJA56601.1"/>
    </source>
</evidence>
<dbReference type="InterPro" id="IPR029044">
    <property type="entry name" value="Nucleotide-diphossugar_trans"/>
</dbReference>
<keyword evidence="1" id="KW-0808">Transferase</keyword>
<dbReference type="InterPro" id="IPR050793">
    <property type="entry name" value="CMP-NeuNAc_synthase"/>
</dbReference>
<sequence>MNVFIPAHGFSRRVARKHTRPFAGKSLVQWSVIQCMASKHVDHCFVSTDDNEVFDQVTACGGEIIWRDYEQHPDDSGGVPTYHAMKKYPEYFKPAFINMFVTSPLREPDLIDRVVEAWEAAGQPDALQAIGKQEETMVLMLTAAGYVMTSISKRGPWATLAHTTMVSKYDYMIDTHEIAIRRDATSDSVANAIGYYEMSASEVVPRPYIEVPWWQCTEPDTPDDFAVCEVLMEHLILKGRGTAVYDEYKESWS</sequence>
<dbReference type="AlphaFoldDB" id="A0A6M3IGT7"/>
<name>A0A6M3IGT7_9ZZZZ</name>
<dbReference type="PANTHER" id="PTHR21485:SF3">
    <property type="entry name" value="N-ACYLNEURAMINATE CYTIDYLYLTRANSFERASE"/>
    <property type="match status" value="1"/>
</dbReference>
<dbReference type="GO" id="GO:0008781">
    <property type="term" value="F:N-acylneuraminate cytidylyltransferase activity"/>
    <property type="evidence" value="ECO:0007669"/>
    <property type="project" value="TreeGrafter"/>
</dbReference>
<dbReference type="InterPro" id="IPR003329">
    <property type="entry name" value="Cytidylyl_trans"/>
</dbReference>
<proteinExistence type="predicted"/>
<gene>
    <name evidence="1" type="ORF">MM415B01822_0015</name>
</gene>
<dbReference type="EMBL" id="MT141228">
    <property type="protein sequence ID" value="QJA56601.1"/>
    <property type="molecule type" value="Genomic_DNA"/>
</dbReference>
<dbReference type="PANTHER" id="PTHR21485">
    <property type="entry name" value="HAD SUPERFAMILY MEMBERS CMAS AND KDSC"/>
    <property type="match status" value="1"/>
</dbReference>
<organism evidence="1">
    <name type="scientific">viral metagenome</name>
    <dbReference type="NCBI Taxonomy" id="1070528"/>
    <lineage>
        <taxon>unclassified sequences</taxon>
        <taxon>metagenomes</taxon>
        <taxon>organismal metagenomes</taxon>
    </lineage>
</organism>
<keyword evidence="1" id="KW-0548">Nucleotidyltransferase</keyword>
<reference evidence="1" key="1">
    <citation type="submission" date="2020-03" db="EMBL/GenBank/DDBJ databases">
        <title>The deep terrestrial virosphere.</title>
        <authorList>
            <person name="Holmfeldt K."/>
            <person name="Nilsson E."/>
            <person name="Simone D."/>
            <person name="Lopez-Fernandez M."/>
            <person name="Wu X."/>
            <person name="de Brujin I."/>
            <person name="Lundin D."/>
            <person name="Andersson A."/>
            <person name="Bertilsson S."/>
            <person name="Dopson M."/>
        </authorList>
    </citation>
    <scope>NUCLEOTIDE SEQUENCE</scope>
    <source>
        <strain evidence="1">MM415B01822</strain>
    </source>
</reference>
<dbReference type="Gene3D" id="3.90.550.10">
    <property type="entry name" value="Spore Coat Polysaccharide Biosynthesis Protein SpsA, Chain A"/>
    <property type="match status" value="1"/>
</dbReference>
<protein>
    <submittedName>
        <fullName evidence="1">Putative cytidylyltransferase</fullName>
    </submittedName>
</protein>
<accession>A0A6M3IGT7</accession>
<dbReference type="Pfam" id="PF02348">
    <property type="entry name" value="CTP_transf_3"/>
    <property type="match status" value="1"/>
</dbReference>